<feature type="domain" description="Lcl C-terminal" evidence="3">
    <location>
        <begin position="305"/>
        <end position="444"/>
    </location>
</feature>
<gene>
    <name evidence="4" type="ORF">A3K86_18415</name>
</gene>
<proteinExistence type="predicted"/>
<reference evidence="4 5" key="1">
    <citation type="submission" date="2016-03" db="EMBL/GenBank/DDBJ databases">
        <title>Photobacterium proteolyticum sp. nov. a protease producing bacterium isolated from ocean sediments of Laizhou Bay.</title>
        <authorList>
            <person name="Li Y."/>
        </authorList>
    </citation>
    <scope>NUCLEOTIDE SEQUENCE [LARGE SCALE GENOMIC DNA]</scope>
    <source>
        <strain evidence="4 5">R-40508</strain>
    </source>
</reference>
<dbReference type="AlphaFoldDB" id="A0A178K0V6"/>
<dbReference type="OrthoDB" id="9815730at2"/>
<dbReference type="RefSeq" id="WP_068334790.1">
    <property type="nucleotide sequence ID" value="NZ_LVHF01000033.1"/>
</dbReference>
<evidence type="ECO:0000256" key="1">
    <source>
        <dbReference type="ARBA" id="ARBA00017922"/>
    </source>
</evidence>
<comment type="caution">
    <text evidence="4">The sequence shown here is derived from an EMBL/GenBank/DDBJ whole genome shotgun (WGS) entry which is preliminary data.</text>
</comment>
<evidence type="ECO:0000259" key="3">
    <source>
        <dbReference type="Pfam" id="PF07603"/>
    </source>
</evidence>
<evidence type="ECO:0000313" key="5">
    <source>
        <dbReference type="Proteomes" id="UP000078503"/>
    </source>
</evidence>
<dbReference type="Pfam" id="PF08139">
    <property type="entry name" value="LPAM_1"/>
    <property type="match status" value="1"/>
</dbReference>
<dbReference type="InterPro" id="IPR011460">
    <property type="entry name" value="Lcl_C"/>
</dbReference>
<evidence type="ECO:0000313" key="4">
    <source>
        <dbReference type="EMBL" id="OAN10958.1"/>
    </source>
</evidence>
<dbReference type="EMBL" id="LVHF01000033">
    <property type="protein sequence ID" value="OAN10958.1"/>
    <property type="molecule type" value="Genomic_DNA"/>
</dbReference>
<name>A0A178K0V6_9GAMM</name>
<dbReference type="Pfam" id="PF07603">
    <property type="entry name" value="Lcl_C"/>
    <property type="match status" value="1"/>
</dbReference>
<sequence length="484" mass="53184">MKKTLLTITIATLLAGCNGGSSNTIDNNAKPDPKLDYTITGEVQSNYLDKDTTVCVDLNADWVCNPSEPKVQVQSGLFSITSNNKDILLSRLLAVSTLNAADDQSRAYTSKSVTLATPSLQKEKGNVINGISTLVAANMEHGFSAREAIRDVQAKLEKQGLSISGDLSDNFNDPALTQVDKNIQLLSASVKDEQRSRILSSLAKDLHSQKDFITADSLTEQEIADKAAQLEQQSLARLVGNDTGITQYFDGTDFTDTPQAGFPLQDANIGFDATEKNSHSGNGFKFTKLDAKGQALPDSAAEWSCVRDERTKLVWEVKSNDPTSPRWKKNEFAIQIKGGIQPHSEAIKLSQKTNKSGINTTGQYQEMVNKEQLCGINTWRLPTFNEQYDLLNFGSTATDDDDNLIGLETKYFPNVDGGSEGFGWYWSSSLMYAPNQAKEMHIYNYLDQVSDSFGEAGVQLLCKQENVECNYPTVMNVRMVSQGK</sequence>
<dbReference type="PROSITE" id="PS51257">
    <property type="entry name" value="PROKAR_LIPOPROTEIN"/>
    <property type="match status" value="1"/>
</dbReference>
<accession>A0A178K0V6</accession>
<protein>
    <recommendedName>
        <fullName evidence="1">Type IV secretion system putative lipoprotein virB7</fullName>
    </recommendedName>
</protein>
<dbReference type="Proteomes" id="UP000078503">
    <property type="component" value="Unassembled WGS sequence"/>
</dbReference>
<dbReference type="STRING" id="858640.A3K86_18415"/>
<keyword evidence="2" id="KW-0732">Signal</keyword>
<organism evidence="4 5">
    <name type="scientific">Photobacterium jeanii</name>
    <dbReference type="NCBI Taxonomy" id="858640"/>
    <lineage>
        <taxon>Bacteria</taxon>
        <taxon>Pseudomonadati</taxon>
        <taxon>Pseudomonadota</taxon>
        <taxon>Gammaproteobacteria</taxon>
        <taxon>Vibrionales</taxon>
        <taxon>Vibrionaceae</taxon>
        <taxon>Photobacterium</taxon>
    </lineage>
</organism>
<dbReference type="InterPro" id="IPR012640">
    <property type="entry name" value="Membr_lipoprot_lipid_attach_CS"/>
</dbReference>
<keyword evidence="5" id="KW-1185">Reference proteome</keyword>
<evidence type="ECO:0000256" key="2">
    <source>
        <dbReference type="ARBA" id="ARBA00022729"/>
    </source>
</evidence>